<dbReference type="AlphaFoldDB" id="A0A3B0U0B6"/>
<reference evidence="1" key="1">
    <citation type="submission" date="2018-06" db="EMBL/GenBank/DDBJ databases">
        <authorList>
            <person name="Zhirakovskaya E."/>
        </authorList>
    </citation>
    <scope>NUCLEOTIDE SEQUENCE</scope>
</reference>
<gene>
    <name evidence="1" type="ORF">MNBD_ALPHA09-347</name>
</gene>
<organism evidence="1">
    <name type="scientific">hydrothermal vent metagenome</name>
    <dbReference type="NCBI Taxonomy" id="652676"/>
    <lineage>
        <taxon>unclassified sequences</taxon>
        <taxon>metagenomes</taxon>
        <taxon>ecological metagenomes</taxon>
    </lineage>
</organism>
<name>A0A3B0U0B6_9ZZZZ</name>
<proteinExistence type="predicted"/>
<evidence type="ECO:0000313" key="1">
    <source>
        <dbReference type="EMBL" id="VAW17829.1"/>
    </source>
</evidence>
<dbReference type="EMBL" id="UOEM01000108">
    <property type="protein sequence ID" value="VAW17829.1"/>
    <property type="molecule type" value="Genomic_DNA"/>
</dbReference>
<accession>A0A3B0U0B6</accession>
<protein>
    <submittedName>
        <fullName evidence="1">Uncharacterized protein</fullName>
    </submittedName>
</protein>
<sequence>MHVSASAAPRGYGAQLKRKLKDERPDLNVRVRRLGNRHLWRSTNLAAFVKPFAAGDVELDPTGAVQRSRDLVRVAEALRHELGAGVRGFYWEPAARVLFVVFDRKTHVVEVRAKTDRLKSLEATVRRVILEHAGADASRYIVGVRLGFHVPRGDLVPLDLKSYRHRRHPPAWRRFGRNSTLALVLGAAVPTAAAAQQATQFSPAVSAPNWDVGLSGGSRDGDGAFMFEGSYTAPIDFGTGFRIDGAAGGTSEGFQGGVGLHYFRRDPSSGLLGGYVNWSTVDPNDGVDDQKNIFEVAVQSETYYDEFTLVALGGVQFGSDIDDGVFGKLQVEWYATDDFMVSAGGRWDPEREGLGIVGGEYQPAYLAMPGLTFFAEGAVGGDDYEHVFGGIRYYFGAPKSLKDRHRYDTFRTTANRGVMGAAIPTRTPASGGCSP</sequence>